<evidence type="ECO:0000313" key="2">
    <source>
        <dbReference type="EMBL" id="QFG50738.1"/>
    </source>
</evidence>
<sequence>MEIYSKLLNKTFRLDQDQVILLLMIANLGYVTKKQLHLLWSAIKGKPSKFPNVILSGWIKKGGLLVGSYKSISHANRTFFYYPSKLFWRTADENNLPVYSGLSGDNIRFNSHNIAAIDVVVQGIYTSVLKAPLWYLMPSGKNKQVPSDDIIQNKSSSNIQAPSDLNIQIPSGEDILVSPGSNPSGLVNQIPPGKTNQIPSESTNQKSIQSCMNKAINMVHKLSLQRWTNDLGREYISFVPDEVITLDNNIIFIELDNRTESNQVQIDKLNNYLKYASAHPDKLVQVIFVVNDYSNPRLSNKYIPPYIKLSNQIHAFLTGESNYLGEIKRYITEGMINTPNLEIYVSGTDEADIAVAEAIHNKSFGRPNWNDEECLEAADVINKMKFKADYIGRQDLQCTTLGRYILNMFTKYENHRSSRLGKNNSYLAGVMKIRSEEYDNDNNIYYMPVIAGLEHSLYTQFAIRQIESKKGTNLLYDLQIKANTGDLLLFGLDDPDEAIKGYMEESKAHILASPIVIYPRRERTLIPALDTEVNKIHSKSSNFTSNSISRYSPRYTLEDDPLIEYELNILKNALGLKQKYFFDKTDNMQNYKKGIRQTNFVLTPIDPYLERPREFDYLHSLAGKYQGKEFSLKLRLTEIPLQMYEDGFFARNELAHATPFIFQPKTDSNWQMPDDFSLPEDSFYNAASNKGNRFVHFRLYK</sequence>
<feature type="region of interest" description="Disordered" evidence="1">
    <location>
        <begin position="180"/>
        <end position="201"/>
    </location>
</feature>
<evidence type="ECO:0000256" key="1">
    <source>
        <dbReference type="SAM" id="MobiDB-lite"/>
    </source>
</evidence>
<proteinExistence type="predicted"/>
<dbReference type="AlphaFoldDB" id="A0A5P5ZHB0"/>
<evidence type="ECO:0000313" key="3">
    <source>
        <dbReference type="Proteomes" id="UP000325393"/>
    </source>
</evidence>
<dbReference type="RefSeq" id="WP_056970337.1">
    <property type="nucleotide sequence ID" value="NZ_CP044496.1"/>
</dbReference>
<dbReference type="GeneID" id="78211605"/>
<gene>
    <name evidence="2" type="ORF">LA749_01275</name>
</gene>
<accession>A0A5P5ZHB0</accession>
<name>A0A5P5ZHB0_9LACO</name>
<organism evidence="2 3">
    <name type="scientific">Lactobacillus acetotolerans</name>
    <dbReference type="NCBI Taxonomy" id="1600"/>
    <lineage>
        <taxon>Bacteria</taxon>
        <taxon>Bacillati</taxon>
        <taxon>Bacillota</taxon>
        <taxon>Bacilli</taxon>
        <taxon>Lactobacillales</taxon>
        <taxon>Lactobacillaceae</taxon>
        <taxon>Lactobacillus</taxon>
    </lineage>
</organism>
<reference evidence="2 3" key="1">
    <citation type="submission" date="2019-09" db="EMBL/GenBank/DDBJ databases">
        <title>Genome sequencing of Lactobacillus acetotolerans.</title>
        <authorList>
            <person name="Kim K."/>
        </authorList>
    </citation>
    <scope>NUCLEOTIDE SEQUENCE [LARGE SCALE GENOMIC DNA]</scope>
    <source>
        <strain evidence="2 3">LA749</strain>
    </source>
</reference>
<dbReference type="EMBL" id="CP044496">
    <property type="protein sequence ID" value="QFG50738.1"/>
    <property type="molecule type" value="Genomic_DNA"/>
</dbReference>
<protein>
    <submittedName>
        <fullName evidence="2">Uncharacterized protein</fullName>
    </submittedName>
</protein>
<dbReference type="Proteomes" id="UP000325393">
    <property type="component" value="Chromosome"/>
</dbReference>